<dbReference type="EMBL" id="BIFT01000001">
    <property type="protein sequence ID" value="GCE24973.1"/>
    <property type="molecule type" value="Genomic_DNA"/>
</dbReference>
<protein>
    <submittedName>
        <fullName evidence="1">Uncharacterized protein</fullName>
    </submittedName>
</protein>
<dbReference type="Proteomes" id="UP000287171">
    <property type="component" value="Unassembled WGS sequence"/>
</dbReference>
<organism evidence="1 2">
    <name type="scientific">Dictyobacter alpinus</name>
    <dbReference type="NCBI Taxonomy" id="2014873"/>
    <lineage>
        <taxon>Bacteria</taxon>
        <taxon>Bacillati</taxon>
        <taxon>Chloroflexota</taxon>
        <taxon>Ktedonobacteria</taxon>
        <taxon>Ktedonobacterales</taxon>
        <taxon>Dictyobacteraceae</taxon>
        <taxon>Dictyobacter</taxon>
    </lineage>
</organism>
<proteinExistence type="predicted"/>
<gene>
    <name evidence="1" type="ORF">KDA_04570</name>
</gene>
<keyword evidence="2" id="KW-1185">Reference proteome</keyword>
<evidence type="ECO:0000313" key="2">
    <source>
        <dbReference type="Proteomes" id="UP000287171"/>
    </source>
</evidence>
<name>A0A402B0V1_9CHLR</name>
<sequence length="47" mass="5412">MPARKADNTTKKTKYTLFPSSRASSRRVKTIQIAIDDFIMDHHSPHL</sequence>
<dbReference type="AlphaFoldDB" id="A0A402B0V1"/>
<accession>A0A402B0V1</accession>
<reference evidence="2" key="1">
    <citation type="submission" date="2018-12" db="EMBL/GenBank/DDBJ databases">
        <title>Tengunoibacter tsumagoiensis gen. nov., sp. nov., Dictyobacter kobayashii sp. nov., D. alpinus sp. nov., and D. joshuensis sp. nov. and description of Dictyobacteraceae fam. nov. within the order Ktedonobacterales isolated from Tengu-no-mugimeshi.</title>
        <authorList>
            <person name="Wang C.M."/>
            <person name="Zheng Y."/>
            <person name="Sakai Y."/>
            <person name="Toyoda A."/>
            <person name="Minakuchi Y."/>
            <person name="Abe K."/>
            <person name="Yokota A."/>
            <person name="Yabe S."/>
        </authorList>
    </citation>
    <scope>NUCLEOTIDE SEQUENCE [LARGE SCALE GENOMIC DNA]</scope>
    <source>
        <strain evidence="2">Uno16</strain>
    </source>
</reference>
<evidence type="ECO:0000313" key="1">
    <source>
        <dbReference type="EMBL" id="GCE24973.1"/>
    </source>
</evidence>
<comment type="caution">
    <text evidence="1">The sequence shown here is derived from an EMBL/GenBank/DDBJ whole genome shotgun (WGS) entry which is preliminary data.</text>
</comment>